<comment type="caution">
    <text evidence="1">The sequence shown here is derived from an EMBL/GenBank/DDBJ whole genome shotgun (WGS) entry which is preliminary data.</text>
</comment>
<sequence>MSGGVPGAPGVTAGGGRAVMWWTVRTRSGE</sequence>
<evidence type="ECO:0000313" key="1">
    <source>
        <dbReference type="EMBL" id="MDP9860784.1"/>
    </source>
</evidence>
<keyword evidence="2" id="KW-1185">Reference proteome</keyword>
<name>A0ABT9QUV6_9ACTN</name>
<evidence type="ECO:0000313" key="2">
    <source>
        <dbReference type="Proteomes" id="UP001230426"/>
    </source>
</evidence>
<organism evidence="1 2">
    <name type="scientific">Streptosporangium brasiliense</name>
    <dbReference type="NCBI Taxonomy" id="47480"/>
    <lineage>
        <taxon>Bacteria</taxon>
        <taxon>Bacillati</taxon>
        <taxon>Actinomycetota</taxon>
        <taxon>Actinomycetes</taxon>
        <taxon>Streptosporangiales</taxon>
        <taxon>Streptosporangiaceae</taxon>
        <taxon>Streptosporangium</taxon>
    </lineage>
</organism>
<accession>A0ABT9QUV6</accession>
<dbReference type="Proteomes" id="UP001230426">
    <property type="component" value="Unassembled WGS sequence"/>
</dbReference>
<reference evidence="1 2" key="1">
    <citation type="submission" date="2023-07" db="EMBL/GenBank/DDBJ databases">
        <title>Sequencing the genomes of 1000 actinobacteria strains.</title>
        <authorList>
            <person name="Klenk H.-P."/>
        </authorList>
    </citation>
    <scope>NUCLEOTIDE SEQUENCE [LARGE SCALE GENOMIC DNA]</scope>
    <source>
        <strain evidence="1 2">DSM 44109</strain>
    </source>
</reference>
<dbReference type="EMBL" id="JAUSRB010000001">
    <property type="protein sequence ID" value="MDP9860784.1"/>
    <property type="molecule type" value="Genomic_DNA"/>
</dbReference>
<protein>
    <submittedName>
        <fullName evidence="1">Uncharacterized protein</fullName>
    </submittedName>
</protein>
<proteinExistence type="predicted"/>
<gene>
    <name evidence="1" type="ORF">J2S55_000043</name>
</gene>